<feature type="compositionally biased region" description="Basic and acidic residues" evidence="1">
    <location>
        <begin position="559"/>
        <end position="571"/>
    </location>
</feature>
<dbReference type="Proteomes" id="UP000019373">
    <property type="component" value="Unassembled WGS sequence"/>
</dbReference>
<name>U1G0V1_ENDPU</name>
<reference evidence="3" key="1">
    <citation type="journal article" date="2014" name="BMC Genomics">
        <title>Genome characteristics reveal the impact of lichenization on lichen-forming fungus Endocarpon pusillum Hedwig (Verrucariales, Ascomycota).</title>
        <authorList>
            <person name="Wang Y.-Y."/>
            <person name="Liu B."/>
            <person name="Zhang X.-Y."/>
            <person name="Zhou Q.-M."/>
            <person name="Zhang T."/>
            <person name="Li H."/>
            <person name="Yu Y.-F."/>
            <person name="Zhang X.-L."/>
            <person name="Hao X.-Y."/>
            <person name="Wang M."/>
            <person name="Wang L."/>
            <person name="Wei J.-C."/>
        </authorList>
    </citation>
    <scope>NUCLEOTIDE SEQUENCE [LARGE SCALE GENOMIC DNA]</scope>
    <source>
        <strain evidence="3">Z07020 / HMAS-L-300199</strain>
    </source>
</reference>
<keyword evidence="3" id="KW-1185">Reference proteome</keyword>
<dbReference type="eggNOG" id="ENOG502QU1V">
    <property type="taxonomic scope" value="Eukaryota"/>
</dbReference>
<proteinExistence type="predicted"/>
<evidence type="ECO:0000256" key="1">
    <source>
        <dbReference type="SAM" id="MobiDB-lite"/>
    </source>
</evidence>
<dbReference type="EMBL" id="KE721278">
    <property type="protein sequence ID" value="ERF70847.1"/>
    <property type="molecule type" value="Genomic_DNA"/>
</dbReference>
<feature type="region of interest" description="Disordered" evidence="1">
    <location>
        <begin position="506"/>
        <end position="571"/>
    </location>
</feature>
<sequence>MSPLPPPKTGGRPGTLFPWAGNISHWLDPGTEIPNLEDEKIKSSKWVEDFAERLKRLRDDDARTFADDGAVQYSERALNVQVKDLHVCGLAMRRYKYKSIDCFAENPYKCSAQAQRYDSLTSKGTDKTPRKELVQWMMAKILLKHNRKLGGRVKNLMKTAYVKASKQLRESRSSWPAMEKELQEDAENKDLQKWWALTKAKNINQFKDHYSQCDRDSAAAADSTILEMVADQDLVLVLDKNNELIAFCASKAVQKLFSEKVLEYIYTCFDIYTYHQAIPTPDPTRHPLQAEFLRENPKYDCRAAEDRDLAKCGVEHYGCREMIGDPHGKHIYPTKGNSIRYWRSDMITTQIYPKLQRGPWRVLTEVASFFFKPLMPALREPFTLRALLVNLSTEDHTDSKDCRYGIAALTPFGNFEGADLVLRQLGLQISYPAGSVVLIRGHELAHSTTQWTKESRFVGVQTSHEATREHAYRKLGRPYPPLALAPNFYPKTAKIGKVDVVEKASMPSVSHNPSPGSANVFAGSTISSKPGCPDSEDNEDGEVQQDAVKTLLDDNGDDDGTRSHYSSDTDISCRDCKAQEDYPDMEVFDMDDRDYMTFAYEEDPTGPRYYKLASHKRKRSESSSEDEEDTSSDE</sequence>
<protein>
    <submittedName>
        <fullName evidence="2">Uncharacterized protein</fullName>
    </submittedName>
</protein>
<gene>
    <name evidence="2" type="ORF">EPUS_02369</name>
</gene>
<accession>U1G0V1</accession>
<organism evidence="2 3">
    <name type="scientific">Endocarpon pusillum (strain Z07020 / HMAS-L-300199)</name>
    <name type="common">Lichen-forming fungus</name>
    <dbReference type="NCBI Taxonomy" id="1263415"/>
    <lineage>
        <taxon>Eukaryota</taxon>
        <taxon>Fungi</taxon>
        <taxon>Dikarya</taxon>
        <taxon>Ascomycota</taxon>
        <taxon>Pezizomycotina</taxon>
        <taxon>Eurotiomycetes</taxon>
        <taxon>Chaetothyriomycetidae</taxon>
        <taxon>Verrucariales</taxon>
        <taxon>Verrucariaceae</taxon>
        <taxon>Endocarpon</taxon>
    </lineage>
</organism>
<dbReference type="Gene3D" id="3.60.130.30">
    <property type="match status" value="1"/>
</dbReference>
<dbReference type="AlphaFoldDB" id="U1G0V1"/>
<feature type="compositionally biased region" description="Polar residues" evidence="1">
    <location>
        <begin position="507"/>
        <end position="528"/>
    </location>
</feature>
<feature type="region of interest" description="Disordered" evidence="1">
    <location>
        <begin position="601"/>
        <end position="634"/>
    </location>
</feature>
<evidence type="ECO:0000313" key="3">
    <source>
        <dbReference type="Proteomes" id="UP000019373"/>
    </source>
</evidence>
<dbReference type="RefSeq" id="XP_007803466.1">
    <property type="nucleotide sequence ID" value="XM_007805275.1"/>
</dbReference>
<dbReference type="OMA" id="ESHREYG"/>
<feature type="compositionally biased region" description="Acidic residues" evidence="1">
    <location>
        <begin position="534"/>
        <end position="543"/>
    </location>
</feature>
<dbReference type="HOGENOM" id="CLU_431489_0_0_1"/>
<dbReference type="OrthoDB" id="4638065at2759"/>
<feature type="compositionally biased region" description="Acidic residues" evidence="1">
    <location>
        <begin position="623"/>
        <end position="634"/>
    </location>
</feature>
<dbReference type="GeneID" id="19237423"/>
<evidence type="ECO:0000313" key="2">
    <source>
        <dbReference type="EMBL" id="ERF70847.1"/>
    </source>
</evidence>